<dbReference type="InterPro" id="IPR009057">
    <property type="entry name" value="Homeodomain-like_sf"/>
</dbReference>
<dbReference type="Proteomes" id="UP000245870">
    <property type="component" value="Unassembled WGS sequence"/>
</dbReference>
<proteinExistence type="predicted"/>
<dbReference type="AlphaFoldDB" id="A0A2U0TYZ4"/>
<dbReference type="InterPro" id="IPR050595">
    <property type="entry name" value="Bact_response_regulator"/>
</dbReference>
<evidence type="ECO:0000313" key="5">
    <source>
        <dbReference type="Proteomes" id="UP000245870"/>
    </source>
</evidence>
<gene>
    <name evidence="4" type="ORF">C7379_12319</name>
</gene>
<comment type="caution">
    <text evidence="4">The sequence shown here is derived from an EMBL/GenBank/DDBJ whole genome shotgun (WGS) entry which is preliminary data.</text>
</comment>
<dbReference type="SMART" id="SM00448">
    <property type="entry name" value="REC"/>
    <property type="match status" value="1"/>
</dbReference>
<sequence length="173" mass="18845">MASYGTILVVDDNPGVLTAVKICLDGVFGKTIALSHPDDILPTLASEQVDVVLLDMNFGMGVNSGREGLVWLNAIIKRHANTPVVLMTAYADVQLAVKGLKAGAADFVTKPWDNDELVRTLKDAVDRNKRVEPLDKIEAEHVRKVVETCHGNISKAAELLGITRQTLYAKLRK</sequence>
<keyword evidence="1 2" id="KW-0597">Phosphoprotein</keyword>
<dbReference type="PROSITE" id="PS50110">
    <property type="entry name" value="RESPONSE_REGULATORY"/>
    <property type="match status" value="1"/>
</dbReference>
<dbReference type="InterPro" id="IPR002197">
    <property type="entry name" value="HTH_Fis"/>
</dbReference>
<dbReference type="InterPro" id="IPR001789">
    <property type="entry name" value="Sig_transdc_resp-reg_receiver"/>
</dbReference>
<dbReference type="CDD" id="cd00156">
    <property type="entry name" value="REC"/>
    <property type="match status" value="1"/>
</dbReference>
<name>A0A2U0TYZ4_9BACT</name>
<accession>A0A2U0TYZ4</accession>
<evidence type="ECO:0000259" key="3">
    <source>
        <dbReference type="PROSITE" id="PS50110"/>
    </source>
</evidence>
<dbReference type="PANTHER" id="PTHR44591:SF3">
    <property type="entry name" value="RESPONSE REGULATORY DOMAIN-CONTAINING PROTEIN"/>
    <property type="match status" value="1"/>
</dbReference>
<dbReference type="Gene3D" id="3.40.50.2300">
    <property type="match status" value="1"/>
</dbReference>
<dbReference type="Gene3D" id="1.10.10.60">
    <property type="entry name" value="Homeodomain-like"/>
    <property type="match status" value="1"/>
</dbReference>
<reference evidence="4 5" key="1">
    <citation type="submission" date="2018-05" db="EMBL/GenBank/DDBJ databases">
        <title>Genomic Encyclopedia of Type Strains, Phase IV (KMG-IV): sequencing the most valuable type-strain genomes for metagenomic binning, comparative biology and taxonomic classification.</title>
        <authorList>
            <person name="Goeker M."/>
        </authorList>
    </citation>
    <scope>NUCLEOTIDE SEQUENCE [LARGE SCALE GENOMIC DNA]</scope>
    <source>
        <strain evidence="4 5">DSM 100333</strain>
    </source>
</reference>
<evidence type="ECO:0000256" key="1">
    <source>
        <dbReference type="ARBA" id="ARBA00022553"/>
    </source>
</evidence>
<dbReference type="GO" id="GO:0043565">
    <property type="term" value="F:sequence-specific DNA binding"/>
    <property type="evidence" value="ECO:0007669"/>
    <property type="project" value="InterPro"/>
</dbReference>
<dbReference type="PANTHER" id="PTHR44591">
    <property type="entry name" value="STRESS RESPONSE REGULATOR PROTEIN 1"/>
    <property type="match status" value="1"/>
</dbReference>
<feature type="domain" description="Response regulatory" evidence="3">
    <location>
        <begin position="6"/>
        <end position="125"/>
    </location>
</feature>
<dbReference type="OrthoDB" id="9154941at2"/>
<dbReference type="Pfam" id="PF00072">
    <property type="entry name" value="Response_reg"/>
    <property type="match status" value="1"/>
</dbReference>
<evidence type="ECO:0000313" key="4">
    <source>
        <dbReference type="EMBL" id="PVX48825.1"/>
    </source>
</evidence>
<dbReference type="SUPFAM" id="SSF52172">
    <property type="entry name" value="CheY-like"/>
    <property type="match status" value="1"/>
</dbReference>
<dbReference type="SUPFAM" id="SSF46689">
    <property type="entry name" value="Homeodomain-like"/>
    <property type="match status" value="1"/>
</dbReference>
<dbReference type="EMBL" id="QENY01000023">
    <property type="protein sequence ID" value="PVX48825.1"/>
    <property type="molecule type" value="Genomic_DNA"/>
</dbReference>
<organism evidence="4 5">
    <name type="scientific">Hallella colorans</name>
    <dbReference type="NCBI Taxonomy" id="1703337"/>
    <lineage>
        <taxon>Bacteria</taxon>
        <taxon>Pseudomonadati</taxon>
        <taxon>Bacteroidota</taxon>
        <taxon>Bacteroidia</taxon>
        <taxon>Bacteroidales</taxon>
        <taxon>Prevotellaceae</taxon>
        <taxon>Hallella</taxon>
    </lineage>
</organism>
<protein>
    <submittedName>
        <fullName evidence="4">Regulatory Fis family protein</fullName>
    </submittedName>
</protein>
<dbReference type="Pfam" id="PF02954">
    <property type="entry name" value="HTH_8"/>
    <property type="match status" value="1"/>
</dbReference>
<dbReference type="PRINTS" id="PR01590">
    <property type="entry name" value="HTHFIS"/>
</dbReference>
<dbReference type="RefSeq" id="WP_116617280.1">
    <property type="nucleotide sequence ID" value="NZ_QENY01000023.1"/>
</dbReference>
<feature type="modified residue" description="4-aspartylphosphate" evidence="2">
    <location>
        <position position="55"/>
    </location>
</feature>
<keyword evidence="5" id="KW-1185">Reference proteome</keyword>
<evidence type="ECO:0000256" key="2">
    <source>
        <dbReference type="PROSITE-ProRule" id="PRU00169"/>
    </source>
</evidence>
<dbReference type="InterPro" id="IPR011006">
    <property type="entry name" value="CheY-like_superfamily"/>
</dbReference>
<dbReference type="GO" id="GO:0000160">
    <property type="term" value="P:phosphorelay signal transduction system"/>
    <property type="evidence" value="ECO:0007669"/>
    <property type="project" value="InterPro"/>
</dbReference>